<dbReference type="PANTHER" id="PTHR32039:SF9">
    <property type="entry name" value="MAGNESIUM-CHELATASE SUBUNIT CHLI-2, CHLOROPLASTIC"/>
    <property type="match status" value="1"/>
</dbReference>
<dbReference type="InterPro" id="IPR000523">
    <property type="entry name" value="Mg_chelatse_chII-like_cat_dom"/>
</dbReference>
<evidence type="ECO:0000256" key="3">
    <source>
        <dbReference type="ARBA" id="ARBA00022840"/>
    </source>
</evidence>
<accession>A0A1C6K6H5</accession>
<dbReference type="Gene3D" id="3.40.50.300">
    <property type="entry name" value="P-loop containing nucleotide triphosphate hydrolases"/>
    <property type="match status" value="1"/>
</dbReference>
<evidence type="ECO:0000256" key="1">
    <source>
        <dbReference type="ARBA" id="ARBA00005799"/>
    </source>
</evidence>
<name>A0A1C6K6H5_9FIRM</name>
<sequence length="342" mass="37637">MTQLEGYPFTAIVGQEQMKLALILNVIDPQLGGVLIRGEKGTAKSTAVRALAHLMPARQQVQNCPYSCDPTNEDTMCEACRQNSDRTSIEGHMRVVDLPVGATEDRLVGTLDIEQALRTGKKQFEPGILAQANRNILYVDEVNLLEDHLVDLLLDAAAMGVNTVEREGVSHSHPAHFALVGTMNPEEGELRPQLLDRFGLVVDVLGEHDLESRVEVVRRRLAYEADPQAFARQYTVSQQQLAGRIAAARCRLSKVQCPQELLLAAARVSLALGVEGHRADIGMIRAAQALAAWEGKDRPDIVHLQQAAQFVLPHRMRRDPFEQGVLPASQIAETVCQALDQK</sequence>
<evidence type="ECO:0000313" key="6">
    <source>
        <dbReference type="EMBL" id="SCJ89861.1"/>
    </source>
</evidence>
<dbReference type="InterPro" id="IPR003593">
    <property type="entry name" value="AAA+_ATPase"/>
</dbReference>
<keyword evidence="3" id="KW-0067">ATP-binding</keyword>
<evidence type="ECO:0000259" key="5">
    <source>
        <dbReference type="SMART" id="SM00382"/>
    </source>
</evidence>
<keyword evidence="6" id="KW-0436">Ligase</keyword>
<dbReference type="GO" id="GO:0005524">
    <property type="term" value="F:ATP binding"/>
    <property type="evidence" value="ECO:0007669"/>
    <property type="project" value="UniProtKB-KW"/>
</dbReference>
<dbReference type="CDD" id="cd00009">
    <property type="entry name" value="AAA"/>
    <property type="match status" value="1"/>
</dbReference>
<comment type="similarity">
    <text evidence="1">Belongs to the Mg-chelatase subunits D/I family.</text>
</comment>
<organism evidence="6">
    <name type="scientific">uncultured Anaerotruncus sp</name>
    <dbReference type="NCBI Taxonomy" id="905011"/>
    <lineage>
        <taxon>Bacteria</taxon>
        <taxon>Bacillati</taxon>
        <taxon>Bacillota</taxon>
        <taxon>Clostridia</taxon>
        <taxon>Eubacteriales</taxon>
        <taxon>Oscillospiraceae</taxon>
        <taxon>Anaerotruncus</taxon>
        <taxon>environmental samples</taxon>
    </lineage>
</organism>
<dbReference type="SUPFAM" id="SSF52540">
    <property type="entry name" value="P-loop containing nucleoside triphosphate hydrolases"/>
    <property type="match status" value="1"/>
</dbReference>
<keyword evidence="2" id="KW-0547">Nucleotide-binding</keyword>
<dbReference type="EMBL" id="FMHG01000003">
    <property type="protein sequence ID" value="SCJ89861.1"/>
    <property type="molecule type" value="Genomic_DNA"/>
</dbReference>
<dbReference type="AlphaFoldDB" id="A0A1C6K6H5"/>
<dbReference type="GO" id="GO:0016874">
    <property type="term" value="F:ligase activity"/>
    <property type="evidence" value="ECO:0007669"/>
    <property type="project" value="UniProtKB-KW"/>
</dbReference>
<dbReference type="Pfam" id="PF01078">
    <property type="entry name" value="Mg_chelatase"/>
    <property type="match status" value="1"/>
</dbReference>
<dbReference type="Pfam" id="PF17863">
    <property type="entry name" value="AAA_lid_2"/>
    <property type="match status" value="1"/>
</dbReference>
<proteinExistence type="inferred from homology"/>
<gene>
    <name evidence="6" type="primary">bchI_1</name>
    <name evidence="6" type="ORF">SAMEA3545359_02684</name>
</gene>
<dbReference type="SMART" id="SM00382">
    <property type="entry name" value="AAA"/>
    <property type="match status" value="1"/>
</dbReference>
<evidence type="ECO:0000256" key="4">
    <source>
        <dbReference type="ARBA" id="ARBA00030759"/>
    </source>
</evidence>
<dbReference type="InterPro" id="IPR027417">
    <property type="entry name" value="P-loop_NTPase"/>
</dbReference>
<evidence type="ECO:0000256" key="2">
    <source>
        <dbReference type="ARBA" id="ARBA00022741"/>
    </source>
</evidence>
<dbReference type="Gene3D" id="1.10.8.80">
    <property type="entry name" value="Magnesium chelatase subunit I, C-Terminal domain"/>
    <property type="match status" value="1"/>
</dbReference>
<feature type="domain" description="AAA+ ATPase" evidence="5">
    <location>
        <begin position="30"/>
        <end position="208"/>
    </location>
</feature>
<dbReference type="InterPro" id="IPR045006">
    <property type="entry name" value="CHLI-like"/>
</dbReference>
<dbReference type="InterPro" id="IPR041628">
    <property type="entry name" value="ChlI/MoxR_AAA_lid"/>
</dbReference>
<protein>
    <recommendedName>
        <fullName evidence="4">Mg-protoporphyrin IX chelatase</fullName>
    </recommendedName>
</protein>
<reference evidence="6" key="1">
    <citation type="submission" date="2015-09" db="EMBL/GenBank/DDBJ databases">
        <authorList>
            <consortium name="Pathogen Informatics"/>
        </authorList>
    </citation>
    <scope>NUCLEOTIDE SEQUENCE</scope>
    <source>
        <strain evidence="6">2789STDY5834896</strain>
    </source>
</reference>
<dbReference type="PANTHER" id="PTHR32039">
    <property type="entry name" value="MAGNESIUM-CHELATASE SUBUNIT CHLI"/>
    <property type="match status" value="1"/>
</dbReference>